<organism evidence="7 8">
    <name type="scientific">Saguinus oedipus</name>
    <name type="common">Cotton-top tamarin</name>
    <name type="synonym">Oedipomidas oedipus</name>
    <dbReference type="NCBI Taxonomy" id="9490"/>
    <lineage>
        <taxon>Eukaryota</taxon>
        <taxon>Metazoa</taxon>
        <taxon>Chordata</taxon>
        <taxon>Craniata</taxon>
        <taxon>Vertebrata</taxon>
        <taxon>Euteleostomi</taxon>
        <taxon>Mammalia</taxon>
        <taxon>Eutheria</taxon>
        <taxon>Euarchontoglires</taxon>
        <taxon>Primates</taxon>
        <taxon>Haplorrhini</taxon>
        <taxon>Platyrrhini</taxon>
        <taxon>Cebidae</taxon>
        <taxon>Callitrichinae</taxon>
        <taxon>Saguinus</taxon>
    </lineage>
</organism>
<proteinExistence type="inferred from homology"/>
<protein>
    <submittedName>
        <fullName evidence="7">Uncharacterized protein</fullName>
    </submittedName>
</protein>
<evidence type="ECO:0000256" key="2">
    <source>
        <dbReference type="ARBA" id="ARBA00008821"/>
    </source>
</evidence>
<dbReference type="PANTHER" id="PTHR11119">
    <property type="entry name" value="XANTHINE-URACIL / VITAMIN C PERMEASE FAMILY MEMBER"/>
    <property type="match status" value="1"/>
</dbReference>
<gene>
    <name evidence="7" type="ORF">P7K49_003752</name>
</gene>
<comment type="similarity">
    <text evidence="2">Belongs to the nucleobase:cation symporter-2 (NCS2) (TC 2.A.40) family.</text>
</comment>
<evidence type="ECO:0000256" key="4">
    <source>
        <dbReference type="ARBA" id="ARBA00022989"/>
    </source>
</evidence>
<reference evidence="7 8" key="1">
    <citation type="submission" date="2023-05" db="EMBL/GenBank/DDBJ databases">
        <title>B98-5 Cell Line De Novo Hybrid Assembly: An Optical Mapping Approach.</title>
        <authorList>
            <person name="Kananen K."/>
            <person name="Auerbach J.A."/>
            <person name="Kautto E."/>
            <person name="Blachly J.S."/>
        </authorList>
    </citation>
    <scope>NUCLEOTIDE SEQUENCE [LARGE SCALE GENOMIC DNA]</scope>
    <source>
        <strain evidence="7">B95-8</strain>
        <tissue evidence="7">Cell line</tissue>
    </source>
</reference>
<name>A0ABQ9W5F2_SAGOE</name>
<accession>A0ABQ9W5F2</accession>
<keyword evidence="8" id="KW-1185">Reference proteome</keyword>
<dbReference type="Proteomes" id="UP001266305">
    <property type="component" value="Unassembled WGS sequence"/>
</dbReference>
<comment type="subcellular location">
    <subcellularLocation>
        <location evidence="1">Membrane</location>
        <topology evidence="1">Multi-pass membrane protein</topology>
    </subcellularLocation>
</comment>
<keyword evidence="5 6" id="KW-0472">Membrane</keyword>
<evidence type="ECO:0000313" key="7">
    <source>
        <dbReference type="EMBL" id="KAK2116866.1"/>
    </source>
</evidence>
<evidence type="ECO:0000256" key="6">
    <source>
        <dbReference type="SAM" id="Phobius"/>
    </source>
</evidence>
<dbReference type="EMBL" id="JASSZA010000002">
    <property type="protein sequence ID" value="KAK2116866.1"/>
    <property type="molecule type" value="Genomic_DNA"/>
</dbReference>
<feature type="transmembrane region" description="Helical" evidence="6">
    <location>
        <begin position="59"/>
        <end position="80"/>
    </location>
</feature>
<dbReference type="Pfam" id="PF00860">
    <property type="entry name" value="Xan_ur_permease"/>
    <property type="match status" value="1"/>
</dbReference>
<feature type="transmembrane region" description="Helical" evidence="6">
    <location>
        <begin position="26"/>
        <end position="47"/>
    </location>
</feature>
<evidence type="ECO:0000256" key="1">
    <source>
        <dbReference type="ARBA" id="ARBA00004141"/>
    </source>
</evidence>
<keyword evidence="4 6" id="KW-1133">Transmembrane helix</keyword>
<sequence length="119" mass="13393">MSFILAPGPSLAYHPLPDCASAPSSILLIILFSQYLRNLTFLLPVYSWGKGLTVLRIQIFKMFPIMLAIMTVWLLCYVLTLTDVLPTDPKAYGFQARTDARGDVMAIAPWIRIPYPCEQ</sequence>
<keyword evidence="3 6" id="KW-0812">Transmembrane</keyword>
<evidence type="ECO:0000313" key="8">
    <source>
        <dbReference type="Proteomes" id="UP001266305"/>
    </source>
</evidence>
<evidence type="ECO:0000256" key="5">
    <source>
        <dbReference type="ARBA" id="ARBA00023136"/>
    </source>
</evidence>
<dbReference type="InterPro" id="IPR006043">
    <property type="entry name" value="NCS2"/>
</dbReference>
<evidence type="ECO:0000256" key="3">
    <source>
        <dbReference type="ARBA" id="ARBA00022692"/>
    </source>
</evidence>
<comment type="caution">
    <text evidence="7">The sequence shown here is derived from an EMBL/GenBank/DDBJ whole genome shotgun (WGS) entry which is preliminary data.</text>
</comment>